<dbReference type="EMBL" id="RWJF01000001">
    <property type="protein sequence ID" value="RST31259.1"/>
    <property type="molecule type" value="Genomic_DNA"/>
</dbReference>
<feature type="signal peptide" evidence="2">
    <location>
        <begin position="1"/>
        <end position="26"/>
    </location>
</feature>
<dbReference type="InterPro" id="IPR014710">
    <property type="entry name" value="RmlC-like_jellyroll"/>
</dbReference>
<evidence type="ECO:0000313" key="4">
    <source>
        <dbReference type="EMBL" id="RST31259.1"/>
    </source>
</evidence>
<sequence length="148" mass="15239">MRSMIKSFSASLAALALTAGGSPAPAATCAAPGGNPLSQAPTSPKGVTDTVLSSVALGPEIGVDGRQLRTRRLVVQPGGIVPLHSHKDRPALIYTMSGAITEYSSACGKPIEHRAGDISREAEGLSHYWVNHGKVAAVLLSSDVYHGN</sequence>
<keyword evidence="5" id="KW-1185">Reference proteome</keyword>
<evidence type="ECO:0000313" key="5">
    <source>
        <dbReference type="Proteomes" id="UP000274661"/>
    </source>
</evidence>
<comment type="caution">
    <text evidence="4">The sequence shown here is derived from an EMBL/GenBank/DDBJ whole genome shotgun (WGS) entry which is preliminary data.</text>
</comment>
<dbReference type="Gene3D" id="2.60.120.10">
    <property type="entry name" value="Jelly Rolls"/>
    <property type="match status" value="1"/>
</dbReference>
<dbReference type="Proteomes" id="UP000274661">
    <property type="component" value="Unassembled WGS sequence"/>
</dbReference>
<evidence type="ECO:0000256" key="1">
    <source>
        <dbReference type="SAM" id="MobiDB-lite"/>
    </source>
</evidence>
<protein>
    <submittedName>
        <fullName evidence="4">Cupin domain-containing protein</fullName>
    </submittedName>
</protein>
<feature type="chain" id="PRO_5018644733" evidence="2">
    <location>
        <begin position="27"/>
        <end position="148"/>
    </location>
</feature>
<keyword evidence="2" id="KW-0732">Signal</keyword>
<proteinExistence type="predicted"/>
<name>A0A3R9WQV6_9SPHN</name>
<feature type="region of interest" description="Disordered" evidence="1">
    <location>
        <begin position="25"/>
        <end position="48"/>
    </location>
</feature>
<dbReference type="OrthoDB" id="8561853at2"/>
<dbReference type="InterPro" id="IPR013096">
    <property type="entry name" value="Cupin_2"/>
</dbReference>
<dbReference type="Pfam" id="PF07883">
    <property type="entry name" value="Cupin_2"/>
    <property type="match status" value="1"/>
</dbReference>
<evidence type="ECO:0000259" key="3">
    <source>
        <dbReference type="Pfam" id="PF07883"/>
    </source>
</evidence>
<accession>A0A3R9WQV6</accession>
<gene>
    <name evidence="4" type="ORF">HMF7854_10725</name>
</gene>
<dbReference type="AlphaFoldDB" id="A0A3R9WQV6"/>
<dbReference type="SUPFAM" id="SSF51182">
    <property type="entry name" value="RmlC-like cupins"/>
    <property type="match status" value="1"/>
</dbReference>
<dbReference type="InterPro" id="IPR011051">
    <property type="entry name" value="RmlC_Cupin_sf"/>
</dbReference>
<evidence type="ECO:0000256" key="2">
    <source>
        <dbReference type="SAM" id="SignalP"/>
    </source>
</evidence>
<organism evidence="4 5">
    <name type="scientific">Sphingomonas ginkgonis</name>
    <dbReference type="NCBI Taxonomy" id="2315330"/>
    <lineage>
        <taxon>Bacteria</taxon>
        <taxon>Pseudomonadati</taxon>
        <taxon>Pseudomonadota</taxon>
        <taxon>Alphaproteobacteria</taxon>
        <taxon>Sphingomonadales</taxon>
        <taxon>Sphingomonadaceae</taxon>
        <taxon>Sphingomonas</taxon>
    </lineage>
</organism>
<feature type="domain" description="Cupin type-2" evidence="3">
    <location>
        <begin position="73"/>
        <end position="141"/>
    </location>
</feature>
<reference evidence="4 5" key="1">
    <citation type="submission" date="2018-12" db="EMBL/GenBank/DDBJ databases">
        <title>Sphingomonas sp. HMF7854 Genome sequencing and assembly.</title>
        <authorList>
            <person name="Cha I."/>
            <person name="Kang H."/>
            <person name="Kim H."/>
            <person name="Kang J."/>
            <person name="Joh K."/>
        </authorList>
    </citation>
    <scope>NUCLEOTIDE SEQUENCE [LARGE SCALE GENOMIC DNA]</scope>
    <source>
        <strain evidence="4 5">HMF7854</strain>
    </source>
</reference>